<dbReference type="RefSeq" id="WP_132012798.1">
    <property type="nucleotide sequence ID" value="NZ_SLUN01000003.1"/>
</dbReference>
<dbReference type="OrthoDB" id="257098at2"/>
<dbReference type="Proteomes" id="UP000295008">
    <property type="component" value="Unassembled WGS sequence"/>
</dbReference>
<evidence type="ECO:0000259" key="3">
    <source>
        <dbReference type="Pfam" id="PF00857"/>
    </source>
</evidence>
<organism evidence="4 5">
    <name type="scientific">Hydrogenispora ethanolica</name>
    <dbReference type="NCBI Taxonomy" id="1082276"/>
    <lineage>
        <taxon>Bacteria</taxon>
        <taxon>Bacillati</taxon>
        <taxon>Bacillota</taxon>
        <taxon>Hydrogenispora</taxon>
    </lineage>
</organism>
<accession>A0A4R1S724</accession>
<dbReference type="InterPro" id="IPR036380">
    <property type="entry name" value="Isochorismatase-like_sf"/>
</dbReference>
<protein>
    <submittedName>
        <fullName evidence="4">Nicotinamidase-related amidase</fullName>
    </submittedName>
</protein>
<dbReference type="PANTHER" id="PTHR43540">
    <property type="entry name" value="PEROXYUREIDOACRYLATE/UREIDOACRYLATE AMIDOHYDROLASE-RELATED"/>
    <property type="match status" value="1"/>
</dbReference>
<feature type="domain" description="Isochorismatase-like" evidence="3">
    <location>
        <begin position="4"/>
        <end position="142"/>
    </location>
</feature>
<evidence type="ECO:0000256" key="2">
    <source>
        <dbReference type="ARBA" id="ARBA00022801"/>
    </source>
</evidence>
<comment type="similarity">
    <text evidence="1">Belongs to the isochorismatase family.</text>
</comment>
<gene>
    <name evidence="4" type="ORF">EDC14_100338</name>
</gene>
<dbReference type="InterPro" id="IPR000868">
    <property type="entry name" value="Isochorismatase-like_dom"/>
</dbReference>
<dbReference type="Gene3D" id="3.40.50.850">
    <property type="entry name" value="Isochorismatase-like"/>
    <property type="match status" value="1"/>
</dbReference>
<reference evidence="4 5" key="1">
    <citation type="submission" date="2019-03" db="EMBL/GenBank/DDBJ databases">
        <title>Genomic Encyclopedia of Type Strains, Phase IV (KMG-IV): sequencing the most valuable type-strain genomes for metagenomic binning, comparative biology and taxonomic classification.</title>
        <authorList>
            <person name="Goeker M."/>
        </authorList>
    </citation>
    <scope>NUCLEOTIDE SEQUENCE [LARGE SCALE GENOMIC DNA]</scope>
    <source>
        <strain evidence="4 5">LX-B</strain>
    </source>
</reference>
<name>A0A4R1S724_HYDET</name>
<proteinExistence type="inferred from homology"/>
<dbReference type="Pfam" id="PF00857">
    <property type="entry name" value="Isochorismatase"/>
    <property type="match status" value="1"/>
</dbReference>
<sequence>MKPALLVIDVQKQFFGRSPVTDESLNRAIVFINEAIAFFRRKGLPVVCVQHIDEEDGLLPGTPGFDLPEHLAILPDDPHIHKTYGNSFNKTPLEQVLRDRGVDTPVICGYMAENCVLSTYRGALDRDLRPILLRNALASRNPGNIPFVESINDLVSLGGLMKLLS</sequence>
<evidence type="ECO:0000313" key="5">
    <source>
        <dbReference type="Proteomes" id="UP000295008"/>
    </source>
</evidence>
<evidence type="ECO:0000313" key="4">
    <source>
        <dbReference type="EMBL" id="TCL75108.1"/>
    </source>
</evidence>
<dbReference type="InterPro" id="IPR050272">
    <property type="entry name" value="Isochorismatase-like_hydrls"/>
</dbReference>
<dbReference type="GO" id="GO:0016787">
    <property type="term" value="F:hydrolase activity"/>
    <property type="evidence" value="ECO:0007669"/>
    <property type="project" value="UniProtKB-KW"/>
</dbReference>
<keyword evidence="2" id="KW-0378">Hydrolase</keyword>
<dbReference type="SUPFAM" id="SSF52499">
    <property type="entry name" value="Isochorismatase-like hydrolases"/>
    <property type="match status" value="1"/>
</dbReference>
<dbReference type="EMBL" id="SLUN01000003">
    <property type="protein sequence ID" value="TCL75108.1"/>
    <property type="molecule type" value="Genomic_DNA"/>
</dbReference>
<evidence type="ECO:0000256" key="1">
    <source>
        <dbReference type="ARBA" id="ARBA00006336"/>
    </source>
</evidence>
<comment type="caution">
    <text evidence="4">The sequence shown here is derived from an EMBL/GenBank/DDBJ whole genome shotgun (WGS) entry which is preliminary data.</text>
</comment>
<dbReference type="AlphaFoldDB" id="A0A4R1S724"/>
<keyword evidence="5" id="KW-1185">Reference proteome</keyword>